<keyword evidence="2" id="KW-0539">Nucleus</keyword>
<feature type="non-terminal residue" evidence="3">
    <location>
        <position position="1"/>
    </location>
</feature>
<proteinExistence type="predicted"/>
<organism evidence="3 4">
    <name type="scientific">Microdochium bolleyi</name>
    <dbReference type="NCBI Taxonomy" id="196109"/>
    <lineage>
        <taxon>Eukaryota</taxon>
        <taxon>Fungi</taxon>
        <taxon>Dikarya</taxon>
        <taxon>Ascomycota</taxon>
        <taxon>Pezizomycotina</taxon>
        <taxon>Sordariomycetes</taxon>
        <taxon>Xylariomycetidae</taxon>
        <taxon>Xylariales</taxon>
        <taxon>Microdochiaceae</taxon>
        <taxon>Microdochium</taxon>
    </lineage>
</organism>
<sequence length="434" mass="47752">DTRARERRQHVPAPRTHLDLLRMPSAQKRLIHHWVTFTSTKLVLIDEPTNPCRALMLPMALRGVTASSDTSTADIATFHAICACAAYNLYNLRDQSSATPAAAGDADHELALAHDQEAIQHLRHNLSQADSHHDQSFAMAIMACITIEAVSGSTRRWRTHVTGGLAYLSRLRARAAGKGADADVFAAFQAHMVSMAILCGCDDISEDLKSFLHGAQRMELTFPYYGASSSFLRHQDRMNSLAGGARGNGMILDEDVSRELDALELQLYLDFPPAPGRGITGIMPPPTHALMLHHMAQAFYYASLVFCQRCVRRAPLASVQGLVESGVRQLEAIEAVSGGEAGSVMMWPALVLAAECGEEQGLQSRMLAWFEAKSKFGFRNVVVLQELVQTLWAMRRGREREGEGTAGDGGNADDAGELRWQEMMCEEKFDVFRL</sequence>
<dbReference type="InParanoid" id="A0A136IRK1"/>
<dbReference type="Pfam" id="PF11951">
    <property type="entry name" value="Fungal_trans_2"/>
    <property type="match status" value="1"/>
</dbReference>
<evidence type="ECO:0000313" key="4">
    <source>
        <dbReference type="Proteomes" id="UP000070501"/>
    </source>
</evidence>
<accession>A0A136IRK1</accession>
<dbReference type="AlphaFoldDB" id="A0A136IRK1"/>
<comment type="subcellular location">
    <subcellularLocation>
        <location evidence="1">Nucleus</location>
    </subcellularLocation>
</comment>
<dbReference type="EMBL" id="KQ964262">
    <property type="protein sequence ID" value="KXJ87574.1"/>
    <property type="molecule type" value="Genomic_DNA"/>
</dbReference>
<evidence type="ECO:0000256" key="2">
    <source>
        <dbReference type="ARBA" id="ARBA00023242"/>
    </source>
</evidence>
<dbReference type="Proteomes" id="UP000070501">
    <property type="component" value="Unassembled WGS sequence"/>
</dbReference>
<keyword evidence="4" id="KW-1185">Reference proteome</keyword>
<protein>
    <submittedName>
        <fullName evidence="3">Fungal-specific transcription factor domain-domain-containing protein</fullName>
    </submittedName>
</protein>
<evidence type="ECO:0000256" key="1">
    <source>
        <dbReference type="ARBA" id="ARBA00004123"/>
    </source>
</evidence>
<dbReference type="PANTHER" id="PTHR37534:SF46">
    <property type="entry name" value="ZN(II)2CYS6 TRANSCRIPTION FACTOR (EUROFUNG)"/>
    <property type="match status" value="1"/>
</dbReference>
<gene>
    <name evidence="3" type="ORF">Micbo1qcDRAFT_113082</name>
</gene>
<dbReference type="PANTHER" id="PTHR37534">
    <property type="entry name" value="TRANSCRIPTIONAL ACTIVATOR PROTEIN UGA3"/>
    <property type="match status" value="1"/>
</dbReference>
<reference evidence="4" key="1">
    <citation type="submission" date="2016-02" db="EMBL/GenBank/DDBJ databases">
        <title>Draft genome sequence of Microdochium bolleyi, a fungal endophyte of beachgrass.</title>
        <authorList>
            <consortium name="DOE Joint Genome Institute"/>
            <person name="David A.S."/>
            <person name="May G."/>
            <person name="Haridas S."/>
            <person name="Lim J."/>
            <person name="Wang M."/>
            <person name="Labutti K."/>
            <person name="Lipzen A."/>
            <person name="Barry K."/>
            <person name="Grigoriev I.V."/>
        </authorList>
    </citation>
    <scope>NUCLEOTIDE SEQUENCE [LARGE SCALE GENOMIC DNA]</scope>
    <source>
        <strain evidence="4">J235TASD1</strain>
    </source>
</reference>
<dbReference type="InterPro" id="IPR021858">
    <property type="entry name" value="Fun_TF"/>
</dbReference>
<dbReference type="GO" id="GO:0005634">
    <property type="term" value="C:nucleus"/>
    <property type="evidence" value="ECO:0007669"/>
    <property type="project" value="UniProtKB-SubCell"/>
</dbReference>
<dbReference type="OrthoDB" id="3477330at2759"/>
<feature type="non-terminal residue" evidence="3">
    <location>
        <position position="434"/>
    </location>
</feature>
<name>A0A136IRK1_9PEZI</name>
<evidence type="ECO:0000313" key="3">
    <source>
        <dbReference type="EMBL" id="KXJ87574.1"/>
    </source>
</evidence>